<protein>
    <recommendedName>
        <fullName evidence="4">Lipoprotein</fullName>
    </recommendedName>
</protein>
<name>A0A1Z3LUU3_BREDI</name>
<evidence type="ECO:0008006" key="4">
    <source>
        <dbReference type="Google" id="ProtNLM"/>
    </source>
</evidence>
<proteinExistence type="predicted"/>
<dbReference type="STRING" id="293.GCA_000988015_00487"/>
<feature type="chain" id="PRO_5012464417" description="Lipoprotein" evidence="1">
    <location>
        <begin position="22"/>
        <end position="160"/>
    </location>
</feature>
<dbReference type="EMBL" id="CP021995">
    <property type="protein sequence ID" value="ASD25998.1"/>
    <property type="molecule type" value="Genomic_DNA"/>
</dbReference>
<reference evidence="2 3" key="1">
    <citation type="submission" date="2017-06" db="EMBL/GenBank/DDBJ databases">
        <title>Biodegradation of gentamicin by bacterial consortia AMQD4 in synthetic medium and raw gentamicin sewage.</title>
        <authorList>
            <person name="Chang H."/>
            <person name="Feng Y."/>
            <person name="Li Z."/>
            <person name="Xue J."/>
            <person name="Cheng D."/>
        </authorList>
    </citation>
    <scope>NUCLEOTIDE SEQUENCE [LARGE SCALE GENOMIC DNA]</scope>
    <source>
        <strain evidence="2 3">BZC3</strain>
    </source>
</reference>
<dbReference type="PROSITE" id="PS51257">
    <property type="entry name" value="PROKAR_LIPOPROTEIN"/>
    <property type="match status" value="1"/>
</dbReference>
<accession>A0A1Z3LUU3</accession>
<organism evidence="2 3">
    <name type="scientific">Brevundimonas diminuta</name>
    <name type="common">Pseudomonas diminuta</name>
    <dbReference type="NCBI Taxonomy" id="293"/>
    <lineage>
        <taxon>Bacteria</taxon>
        <taxon>Pseudomonadati</taxon>
        <taxon>Pseudomonadota</taxon>
        <taxon>Alphaproteobacteria</taxon>
        <taxon>Caulobacterales</taxon>
        <taxon>Caulobacteraceae</taxon>
        <taxon>Brevundimonas</taxon>
    </lineage>
</organism>
<keyword evidence="1" id="KW-0732">Signal</keyword>
<dbReference type="RefSeq" id="WP_088410082.1">
    <property type="nucleotide sequence ID" value="NZ_CP021995.1"/>
</dbReference>
<feature type="signal peptide" evidence="1">
    <location>
        <begin position="1"/>
        <end position="21"/>
    </location>
</feature>
<reference evidence="2 3" key="2">
    <citation type="submission" date="2017-06" db="EMBL/GenBank/DDBJ databases">
        <authorList>
            <person name="Kim H.J."/>
            <person name="Triplett B.A."/>
        </authorList>
    </citation>
    <scope>NUCLEOTIDE SEQUENCE [LARGE SCALE GENOMIC DNA]</scope>
    <source>
        <strain evidence="2 3">BZC3</strain>
    </source>
</reference>
<dbReference type="Proteomes" id="UP000197024">
    <property type="component" value="Chromosome"/>
</dbReference>
<dbReference type="AlphaFoldDB" id="A0A1Z3LUU3"/>
<sequence length="160" mass="16932">MKRGAVWRVGAALATTAVALAACSAMIPVNISGGLERPVATFGVDPAKPEKACLGGLAVHERSNAMMRPVWSIEARGRDCRGLRQVVYGETPEGFETTVEAAPLKPGVRYAIVGYGLTGGALSRVPWRGGDEVVFENGRWRPVTPQERGPRVDAGGEAPH</sequence>
<evidence type="ECO:0000313" key="2">
    <source>
        <dbReference type="EMBL" id="ASD25998.1"/>
    </source>
</evidence>
<evidence type="ECO:0000256" key="1">
    <source>
        <dbReference type="SAM" id="SignalP"/>
    </source>
</evidence>
<gene>
    <name evidence="2" type="ORF">CD943_03295</name>
</gene>
<evidence type="ECO:0000313" key="3">
    <source>
        <dbReference type="Proteomes" id="UP000197024"/>
    </source>
</evidence>